<evidence type="ECO:0008006" key="3">
    <source>
        <dbReference type="Google" id="ProtNLM"/>
    </source>
</evidence>
<reference evidence="1" key="1">
    <citation type="submission" date="2022-11" db="EMBL/GenBank/DDBJ databases">
        <authorList>
            <person name="Scott C."/>
            <person name="Bruce N."/>
        </authorList>
    </citation>
    <scope>NUCLEOTIDE SEQUENCE</scope>
</reference>
<keyword evidence="2" id="KW-1185">Reference proteome</keyword>
<comment type="caution">
    <text evidence="1">The sequence shown here is derived from an EMBL/GenBank/DDBJ whole genome shotgun (WGS) entry which is preliminary data.</text>
</comment>
<dbReference type="PANTHER" id="PTHR11799">
    <property type="entry name" value="PARAOXONASE"/>
    <property type="match status" value="1"/>
</dbReference>
<protein>
    <recommendedName>
        <fullName evidence="3">Serum paraoxonase/arylesterase</fullName>
    </recommendedName>
</protein>
<dbReference type="AlphaFoldDB" id="A0A9P1HD26"/>
<evidence type="ECO:0000313" key="1">
    <source>
        <dbReference type="EMBL" id="CAI4219560.1"/>
    </source>
</evidence>
<name>A0A9P1HD26_9PEZI</name>
<dbReference type="Gene3D" id="2.120.10.30">
    <property type="entry name" value="TolB, C-terminal domain"/>
    <property type="match status" value="1"/>
</dbReference>
<accession>A0A9P1HD26</accession>
<dbReference type="PANTHER" id="PTHR11799:SF20">
    <property type="entry name" value="SMP-30_GLUCONOLACTONASE_LRE-LIKE REGION DOMAIN-CONTAINING PROTEIN"/>
    <property type="match status" value="1"/>
</dbReference>
<dbReference type="InterPro" id="IPR051288">
    <property type="entry name" value="Serum_paraoxonase/arylesterase"/>
</dbReference>
<evidence type="ECO:0000313" key="2">
    <source>
        <dbReference type="Proteomes" id="UP000838763"/>
    </source>
</evidence>
<sequence>MGLLSKLGLIAAALIAVGFQVYLKQATWLGLGIGRSIQPLSDFPYDCRRIDNDPRLQACEDMWLSENSRVLYLACSDPIARTQWLPNNHKLNVTGRSQKDAIVALQIDAPSGKSFEYTTLQPSNYAGTAGDGLLSLVGMTGVDVSVDGEEDRVELLLVNARPSLDSVGQISLSQAAGANATIEVFEVRGRHSATMNHLHTVAHKDITTPNNVALASGSRTRFYTTNDHGAHKVGLMAHLGGFLNVGNVVLCTVGQGCRVVSEGHKFPNGLAQHGGFVYVPSSMTGVIQVYRIKEDDELEKVEDIVIDYSLDNLSVDANGDIYVAAFPKGIDILLAFNDPLHAKPRSTIFRVRKGQTEATRRLFLSGVISPFITVCEPRP</sequence>
<organism evidence="1 2">
    <name type="scientific">Parascedosporium putredinis</name>
    <dbReference type="NCBI Taxonomy" id="1442378"/>
    <lineage>
        <taxon>Eukaryota</taxon>
        <taxon>Fungi</taxon>
        <taxon>Dikarya</taxon>
        <taxon>Ascomycota</taxon>
        <taxon>Pezizomycotina</taxon>
        <taxon>Sordariomycetes</taxon>
        <taxon>Hypocreomycetidae</taxon>
        <taxon>Microascales</taxon>
        <taxon>Microascaceae</taxon>
        <taxon>Parascedosporium</taxon>
    </lineage>
</organism>
<dbReference type="SUPFAM" id="SSF63829">
    <property type="entry name" value="Calcium-dependent phosphotriesterase"/>
    <property type="match status" value="1"/>
</dbReference>
<gene>
    <name evidence="1" type="ORF">PPNO1_LOCUS9117</name>
</gene>
<dbReference type="OrthoDB" id="5307922at2759"/>
<proteinExistence type="predicted"/>
<dbReference type="InterPro" id="IPR011042">
    <property type="entry name" value="6-blade_b-propeller_TolB-like"/>
</dbReference>
<dbReference type="EMBL" id="CALLCH030000020">
    <property type="protein sequence ID" value="CAI4219560.1"/>
    <property type="molecule type" value="Genomic_DNA"/>
</dbReference>
<dbReference type="Proteomes" id="UP000838763">
    <property type="component" value="Unassembled WGS sequence"/>
</dbReference>